<dbReference type="SUPFAM" id="SSF56784">
    <property type="entry name" value="HAD-like"/>
    <property type="match status" value="1"/>
</dbReference>
<dbReference type="InterPro" id="IPR006439">
    <property type="entry name" value="HAD-SF_hydro_IA"/>
</dbReference>
<evidence type="ECO:0000256" key="3">
    <source>
        <dbReference type="RuleBase" id="RU368077"/>
    </source>
</evidence>
<dbReference type="AlphaFoldDB" id="V4QYH7"/>
<dbReference type="PATRIC" id="fig|631454.5.peg.2099"/>
<dbReference type="OrthoDB" id="7989657at2"/>
<organism evidence="4 5">
    <name type="scientific">Lutibaculum baratangense AMV1</name>
    <dbReference type="NCBI Taxonomy" id="631454"/>
    <lineage>
        <taxon>Bacteria</taxon>
        <taxon>Pseudomonadati</taxon>
        <taxon>Pseudomonadota</taxon>
        <taxon>Alphaproteobacteria</taxon>
        <taxon>Hyphomicrobiales</taxon>
        <taxon>Tepidamorphaceae</taxon>
        <taxon>Lutibaculum</taxon>
    </lineage>
</organism>
<dbReference type="SFLD" id="SFLDF00045">
    <property type="entry name" value="2-haloacid_dehalogenase"/>
    <property type="match status" value="1"/>
</dbReference>
<comment type="similarity">
    <text evidence="1 3">Belongs to the HAD-like hydrolase superfamily. S-2-haloalkanoic acid dehalogenase family.</text>
</comment>
<evidence type="ECO:0000256" key="2">
    <source>
        <dbReference type="ARBA" id="ARBA00022801"/>
    </source>
</evidence>
<dbReference type="InterPro" id="IPR051540">
    <property type="entry name" value="S-2-haloacid_dehalogenase"/>
</dbReference>
<dbReference type="NCBIfam" id="TIGR01493">
    <property type="entry name" value="HAD-SF-IA-v2"/>
    <property type="match status" value="1"/>
</dbReference>
<dbReference type="PANTHER" id="PTHR43316:SF3">
    <property type="entry name" value="HALOACID DEHALOGENASE, TYPE II (AFU_ORTHOLOGUE AFUA_2G07750)-RELATED"/>
    <property type="match status" value="1"/>
</dbReference>
<dbReference type="SFLD" id="SFLDG01135">
    <property type="entry name" value="C1.5.6:_HAD__Beta-PGM__Phospha"/>
    <property type="match status" value="1"/>
</dbReference>
<comment type="caution">
    <text evidence="4">The sequence shown here is derived from an EMBL/GenBank/DDBJ whole genome shotgun (WGS) entry which is preliminary data.</text>
</comment>
<dbReference type="Proteomes" id="UP000017819">
    <property type="component" value="Unassembled WGS sequence"/>
</dbReference>
<dbReference type="InterPro" id="IPR036412">
    <property type="entry name" value="HAD-like_sf"/>
</dbReference>
<dbReference type="Pfam" id="PF00702">
    <property type="entry name" value="Hydrolase"/>
    <property type="match status" value="1"/>
</dbReference>
<evidence type="ECO:0000313" key="4">
    <source>
        <dbReference type="EMBL" id="ESR24807.1"/>
    </source>
</evidence>
<dbReference type="SFLD" id="SFLDS00003">
    <property type="entry name" value="Haloacid_Dehalogenase"/>
    <property type="match status" value="1"/>
</dbReference>
<dbReference type="SFLD" id="SFLDG01129">
    <property type="entry name" value="C1.5:_HAD__Beta-PGM__Phosphata"/>
    <property type="match status" value="1"/>
</dbReference>
<dbReference type="CDD" id="cd02588">
    <property type="entry name" value="HAD_L2-DEX"/>
    <property type="match status" value="1"/>
</dbReference>
<dbReference type="eggNOG" id="COG1011">
    <property type="taxonomic scope" value="Bacteria"/>
</dbReference>
<dbReference type="PRINTS" id="PR00413">
    <property type="entry name" value="HADHALOGNASE"/>
</dbReference>
<comment type="function">
    <text evidence="3">Catalyzes the hydrolytic dehalogenation of small (S)-2-haloalkanoic acids to yield the corresponding (R)-2-hydroxyalkanoic acids.</text>
</comment>
<gene>
    <name evidence="4" type="ORF">N177_2130</name>
</gene>
<dbReference type="InterPro" id="IPR023198">
    <property type="entry name" value="PGP-like_dom2"/>
</dbReference>
<keyword evidence="5" id="KW-1185">Reference proteome</keyword>
<dbReference type="NCBIfam" id="TIGR01428">
    <property type="entry name" value="HAD_type_II"/>
    <property type="match status" value="1"/>
</dbReference>
<sequence length="222" mass="24368">MIDNIKACVFDAYGTLFDVHSPVARSAESLGEKADPLSRLWREKQLQYTWLRSLMGLHADFWQITGDALDYAMNVTGADRAMRDRLLEAYLTPDAYGDALPALRALKEKGKTTAILSNGSPRMLESATRTAGLCDSLDAVLSIEEVGVYKPHPKVYRLACDRLGCEPAEICFVSMNPWDASGAAAFGLRVARINRFDQPGDVLPGEIAAVIYTLEELPDLVA</sequence>
<evidence type="ECO:0000313" key="5">
    <source>
        <dbReference type="Proteomes" id="UP000017819"/>
    </source>
</evidence>
<dbReference type="STRING" id="631454.N177_2130"/>
<dbReference type="PANTHER" id="PTHR43316">
    <property type="entry name" value="HYDROLASE, HALOACID DELAHOGENASE-RELATED"/>
    <property type="match status" value="1"/>
</dbReference>
<dbReference type="GO" id="GO:0018784">
    <property type="term" value="F:(S)-2-haloacid dehalogenase activity"/>
    <property type="evidence" value="ECO:0007669"/>
    <property type="project" value="UniProtKB-UniRule"/>
</dbReference>
<keyword evidence="2 3" id="KW-0378">Hydrolase</keyword>
<accession>V4QYH7</accession>
<dbReference type="Gene3D" id="1.10.150.240">
    <property type="entry name" value="Putative phosphatase, domain 2"/>
    <property type="match status" value="1"/>
</dbReference>
<name>V4QYH7_9HYPH</name>
<protein>
    <recommendedName>
        <fullName evidence="3">(S)-2-haloacid dehalogenase</fullName>
        <ecNumber evidence="3">3.8.1.2</ecNumber>
    </recommendedName>
    <alternativeName>
        <fullName evidence="3">2-haloalkanoic acid dehalogenase</fullName>
    </alternativeName>
    <alternativeName>
        <fullName evidence="3">Halocarboxylic acid halidohydrolase</fullName>
    </alternativeName>
    <alternativeName>
        <fullName evidence="3">L-2-haloacid dehalogenase</fullName>
    </alternativeName>
</protein>
<comment type="catalytic activity">
    <reaction evidence="3">
        <text>an (S)-2-haloacid + H2O = a (2R)-2-hydroxycarboxylate + a halide anion + H(+)</text>
        <dbReference type="Rhea" id="RHEA:11192"/>
        <dbReference type="ChEBI" id="CHEBI:15377"/>
        <dbReference type="ChEBI" id="CHEBI:15378"/>
        <dbReference type="ChEBI" id="CHEBI:16042"/>
        <dbReference type="ChEBI" id="CHEBI:58314"/>
        <dbReference type="ChEBI" id="CHEBI:137405"/>
        <dbReference type="EC" id="3.8.1.2"/>
    </reaction>
</comment>
<dbReference type="InterPro" id="IPR023214">
    <property type="entry name" value="HAD_sf"/>
</dbReference>
<proteinExistence type="inferred from homology"/>
<dbReference type="EMBL" id="AWXZ01000029">
    <property type="protein sequence ID" value="ESR24807.1"/>
    <property type="molecule type" value="Genomic_DNA"/>
</dbReference>
<dbReference type="InterPro" id="IPR006328">
    <property type="entry name" value="2-HAD"/>
</dbReference>
<reference evidence="4 5" key="1">
    <citation type="journal article" date="2014" name="Genome Announc.">
        <title>Draft Genome Sequence of Lutibaculum baratangense Strain AMV1T, Isolated from a Mud Volcano in Andamans, India.</title>
        <authorList>
            <person name="Singh A."/>
            <person name="Sreenivas A."/>
            <person name="Sathyanarayana Reddy G."/>
            <person name="Pinnaka A.K."/>
            <person name="Shivaji S."/>
        </authorList>
    </citation>
    <scope>NUCLEOTIDE SEQUENCE [LARGE SCALE GENOMIC DNA]</scope>
    <source>
        <strain evidence="4 5">AMV1</strain>
    </source>
</reference>
<dbReference type="RefSeq" id="WP_023432260.1">
    <property type="nucleotide sequence ID" value="NZ_AWXZ01000029.1"/>
</dbReference>
<dbReference type="EC" id="3.8.1.2" evidence="3"/>
<evidence type="ECO:0000256" key="1">
    <source>
        <dbReference type="ARBA" id="ARBA00008106"/>
    </source>
</evidence>
<dbReference type="Gene3D" id="3.40.50.1000">
    <property type="entry name" value="HAD superfamily/HAD-like"/>
    <property type="match status" value="1"/>
</dbReference>